<gene>
    <name evidence="5" type="ORF">ABT404_22045</name>
</gene>
<dbReference type="PROSITE" id="PS51737">
    <property type="entry name" value="RECOMBINASE_DNA_BIND"/>
    <property type="match status" value="1"/>
</dbReference>
<dbReference type="InterPro" id="IPR006119">
    <property type="entry name" value="Resolv_N"/>
</dbReference>
<dbReference type="Pfam" id="PF13340">
    <property type="entry name" value="DUF4096"/>
    <property type="match status" value="1"/>
</dbReference>
<dbReference type="InterPro" id="IPR025161">
    <property type="entry name" value="IS402-like_dom"/>
</dbReference>
<dbReference type="SUPFAM" id="SSF53041">
    <property type="entry name" value="Resolvase-like"/>
    <property type="match status" value="1"/>
</dbReference>
<dbReference type="PANTHER" id="PTHR30461">
    <property type="entry name" value="DNA-INVERTASE FROM LAMBDOID PROPHAGE"/>
    <property type="match status" value="1"/>
</dbReference>
<feature type="domain" description="Recombinase" evidence="4">
    <location>
        <begin position="175"/>
        <end position="309"/>
    </location>
</feature>
<dbReference type="EMBL" id="JBEPEK010000157">
    <property type="protein sequence ID" value="MER7182134.1"/>
    <property type="molecule type" value="Genomic_DNA"/>
</dbReference>
<evidence type="ECO:0000256" key="2">
    <source>
        <dbReference type="ARBA" id="ARBA00023172"/>
    </source>
</evidence>
<dbReference type="SMART" id="SM00857">
    <property type="entry name" value="Resolvase"/>
    <property type="match status" value="1"/>
</dbReference>
<dbReference type="Gene3D" id="3.90.1750.20">
    <property type="entry name" value="Putative Large Serine Recombinase, Chain B, Domain 2"/>
    <property type="match status" value="1"/>
</dbReference>
<comment type="caution">
    <text evidence="5">The sequence shown here is derived from an EMBL/GenBank/DDBJ whole genome shotgun (WGS) entry which is preliminary data.</text>
</comment>
<dbReference type="Proteomes" id="UP001474181">
    <property type="component" value="Unassembled WGS sequence"/>
</dbReference>
<dbReference type="InterPro" id="IPR036162">
    <property type="entry name" value="Resolvase-like_N_sf"/>
</dbReference>
<keyword evidence="1" id="KW-0238">DNA-binding</keyword>
<dbReference type="RefSeq" id="WP_350783241.1">
    <property type="nucleotide sequence ID" value="NZ_JBEPEK010000157.1"/>
</dbReference>
<evidence type="ECO:0000259" key="3">
    <source>
        <dbReference type="PROSITE" id="PS51736"/>
    </source>
</evidence>
<evidence type="ECO:0000313" key="6">
    <source>
        <dbReference type="Proteomes" id="UP001474181"/>
    </source>
</evidence>
<dbReference type="PANTHER" id="PTHR30461:SF2">
    <property type="entry name" value="SERINE RECOMBINASE PINE-RELATED"/>
    <property type="match status" value="1"/>
</dbReference>
<dbReference type="InterPro" id="IPR038109">
    <property type="entry name" value="DNA_bind_recomb_sf"/>
</dbReference>
<accession>A0ABV1WZC8</accession>
<dbReference type="CDD" id="cd00636">
    <property type="entry name" value="TroA-like"/>
    <property type="match status" value="1"/>
</dbReference>
<keyword evidence="2" id="KW-0233">DNA recombination</keyword>
<dbReference type="Gene3D" id="3.40.50.1390">
    <property type="entry name" value="Resolvase, N-terminal catalytic domain"/>
    <property type="match status" value="1"/>
</dbReference>
<dbReference type="InterPro" id="IPR025827">
    <property type="entry name" value="Zn_ribbon_recom_dom"/>
</dbReference>
<name>A0ABV1WZC8_9ACTN</name>
<dbReference type="InterPro" id="IPR011109">
    <property type="entry name" value="DNA_bind_recombinase_dom"/>
</dbReference>
<dbReference type="CDD" id="cd00338">
    <property type="entry name" value="Ser_Recombinase"/>
    <property type="match status" value="1"/>
</dbReference>
<sequence>MQQGTAPCAEDTDGDAEPLAVAAYMRVSTAEQKGRYGIPAQAEAIRIFVEQQPTWRLAGCWEDLGESGSTDSRPGLDELLVEIGEGRVGLVLVHRLDRLGRTESAVWRCIWQIEDAGARVECCVEPLGEADLERWLTIDRLAQAVESDYRQIVARTQAGRQLKALDGGWPGGPAPYGYRISGKGAFGSALEVDPAEAAVVRLLADLVIEGGRTLTGVAEELNKSGIPTRSGKRWTGVNLHRRLQSAAFIGETVFRRPDQQWGGHCTRLGNDGRPLHGESVVIPLPAILSAERIQAFQRALAELTRPRRNPLGEYPLTGRIHGACGRPYVGCFRSNDGVRTYRCSGLNVATHCGCLSLRADHAEEQVARQVNVLLASMPPHSRPILPASPETDTRLIRHLERVRSLERSVAQCTEELDGLRRQAPYSRVTAAAMRQLEGEQEVFERILAHARGWLAELEDRVDRDARLTSVLGAAAPDMRSLSSSGQRGLMESLEVRVDIVDPEFRYREGTRCLTVQWHESTGTPVPPDPTDSQWARIEESLRSEYGAHHFRSPLDLRAALAGMLHRLRTGILWRDLPGCFGSPQKVRCRQRTWLADGVWQRMVELLNGEGGGTPVMSYDTAPELAVRTGFDSWARLSVQGGQRVVNPVKIS</sequence>
<protein>
    <submittedName>
        <fullName evidence="5">Recombinase family protein</fullName>
    </submittedName>
</protein>
<dbReference type="InterPro" id="IPR050639">
    <property type="entry name" value="SSR_resolvase"/>
</dbReference>
<organism evidence="5 6">
    <name type="scientific">Streptomyces hyaluromycini</name>
    <dbReference type="NCBI Taxonomy" id="1377993"/>
    <lineage>
        <taxon>Bacteria</taxon>
        <taxon>Bacillati</taxon>
        <taxon>Actinomycetota</taxon>
        <taxon>Actinomycetes</taxon>
        <taxon>Kitasatosporales</taxon>
        <taxon>Streptomycetaceae</taxon>
        <taxon>Streptomyces</taxon>
    </lineage>
</organism>
<reference evidence="5 6" key="1">
    <citation type="submission" date="2024-06" db="EMBL/GenBank/DDBJ databases">
        <title>The Natural Products Discovery Center: Release of the First 8490 Sequenced Strains for Exploring Actinobacteria Biosynthetic Diversity.</title>
        <authorList>
            <person name="Kalkreuter E."/>
            <person name="Kautsar S.A."/>
            <person name="Yang D."/>
            <person name="Bader C.D."/>
            <person name="Teijaro C.N."/>
            <person name="Fluegel L."/>
            <person name="Davis C.M."/>
            <person name="Simpson J.R."/>
            <person name="Lauterbach L."/>
            <person name="Steele A.D."/>
            <person name="Gui C."/>
            <person name="Meng S."/>
            <person name="Li G."/>
            <person name="Viehrig K."/>
            <person name="Ye F."/>
            <person name="Su P."/>
            <person name="Kiefer A.F."/>
            <person name="Nichols A."/>
            <person name="Cepeda A.J."/>
            <person name="Yan W."/>
            <person name="Fan B."/>
            <person name="Jiang Y."/>
            <person name="Adhikari A."/>
            <person name="Zheng C.-J."/>
            <person name="Schuster L."/>
            <person name="Cowan T.M."/>
            <person name="Smanski M.J."/>
            <person name="Chevrette M.G."/>
            <person name="De Carvalho L.P.S."/>
            <person name="Shen B."/>
        </authorList>
    </citation>
    <scope>NUCLEOTIDE SEQUENCE [LARGE SCALE GENOMIC DNA]</scope>
    <source>
        <strain evidence="5 6">NPDC000234</strain>
    </source>
</reference>
<proteinExistence type="predicted"/>
<keyword evidence="6" id="KW-1185">Reference proteome</keyword>
<evidence type="ECO:0000259" key="4">
    <source>
        <dbReference type="PROSITE" id="PS51737"/>
    </source>
</evidence>
<feature type="domain" description="Resolvase/invertase-type recombinase catalytic" evidence="3">
    <location>
        <begin position="20"/>
        <end position="167"/>
    </location>
</feature>
<dbReference type="Pfam" id="PF13408">
    <property type="entry name" value="Zn_ribbon_recom"/>
    <property type="match status" value="1"/>
</dbReference>
<dbReference type="Pfam" id="PF07508">
    <property type="entry name" value="Recombinase"/>
    <property type="match status" value="1"/>
</dbReference>
<dbReference type="Pfam" id="PF00239">
    <property type="entry name" value="Resolvase"/>
    <property type="match status" value="1"/>
</dbReference>
<dbReference type="PROSITE" id="PS51736">
    <property type="entry name" value="RECOMBINASES_3"/>
    <property type="match status" value="1"/>
</dbReference>
<evidence type="ECO:0000256" key="1">
    <source>
        <dbReference type="ARBA" id="ARBA00023125"/>
    </source>
</evidence>
<evidence type="ECO:0000313" key="5">
    <source>
        <dbReference type="EMBL" id="MER7182134.1"/>
    </source>
</evidence>